<dbReference type="SMART" id="SM00369">
    <property type="entry name" value="LRR_TYP"/>
    <property type="match status" value="2"/>
</dbReference>
<reference evidence="11" key="1">
    <citation type="submission" date="2025-08" db="UniProtKB">
        <authorList>
            <consortium name="Ensembl"/>
        </authorList>
    </citation>
    <scope>IDENTIFICATION</scope>
</reference>
<evidence type="ECO:0000256" key="1">
    <source>
        <dbReference type="ARBA" id="ARBA00004651"/>
    </source>
</evidence>
<keyword evidence="7" id="KW-0675">Receptor</keyword>
<dbReference type="InterPro" id="IPR002172">
    <property type="entry name" value="LDrepeatLR_classA_rpt"/>
</dbReference>
<dbReference type="GO" id="GO:0009755">
    <property type="term" value="P:hormone-mediated signaling pathway"/>
    <property type="evidence" value="ECO:0007669"/>
    <property type="project" value="TreeGrafter"/>
</dbReference>
<dbReference type="SUPFAM" id="SSF57424">
    <property type="entry name" value="LDL receptor-like module"/>
    <property type="match status" value="1"/>
</dbReference>
<keyword evidence="2" id="KW-1003">Cell membrane</keyword>
<organism evidence="11 12">
    <name type="scientific">Astyanax mexicanus</name>
    <name type="common">Blind cave fish</name>
    <name type="synonym">Astyanax fasciatus mexicanus</name>
    <dbReference type="NCBI Taxonomy" id="7994"/>
    <lineage>
        <taxon>Eukaryota</taxon>
        <taxon>Metazoa</taxon>
        <taxon>Chordata</taxon>
        <taxon>Craniata</taxon>
        <taxon>Vertebrata</taxon>
        <taxon>Euteleostomi</taxon>
        <taxon>Actinopterygii</taxon>
        <taxon>Neopterygii</taxon>
        <taxon>Teleostei</taxon>
        <taxon>Ostariophysi</taxon>
        <taxon>Characiformes</taxon>
        <taxon>Characoidei</taxon>
        <taxon>Acestrorhamphidae</taxon>
        <taxon>Acestrorhamphinae</taxon>
        <taxon>Astyanax</taxon>
    </lineage>
</organism>
<keyword evidence="6 9" id="KW-1015">Disulfide bond</keyword>
<dbReference type="Pfam" id="PF13855">
    <property type="entry name" value="LRR_8"/>
    <property type="match status" value="1"/>
</dbReference>
<dbReference type="GO" id="GO:0005886">
    <property type="term" value="C:plasma membrane"/>
    <property type="evidence" value="ECO:0007669"/>
    <property type="project" value="UniProtKB-SubCell"/>
</dbReference>
<evidence type="ECO:0000256" key="7">
    <source>
        <dbReference type="ARBA" id="ARBA00023170"/>
    </source>
</evidence>
<keyword evidence="10" id="KW-0472">Membrane</keyword>
<keyword evidence="10" id="KW-0812">Transmembrane</keyword>
<keyword evidence="10" id="KW-1133">Transmembrane helix</keyword>
<evidence type="ECO:0000313" key="11">
    <source>
        <dbReference type="Ensembl" id="ENSAMXP00005015526.1"/>
    </source>
</evidence>
<dbReference type="InterPro" id="IPR032675">
    <property type="entry name" value="LRR_dom_sf"/>
</dbReference>
<feature type="disulfide bond" evidence="9">
    <location>
        <begin position="67"/>
        <end position="82"/>
    </location>
</feature>
<evidence type="ECO:0000313" key="12">
    <source>
        <dbReference type="Proteomes" id="UP000694621"/>
    </source>
</evidence>
<dbReference type="CDD" id="cd00112">
    <property type="entry name" value="LDLa"/>
    <property type="match status" value="1"/>
</dbReference>
<keyword evidence="3" id="KW-0433">Leucine-rich repeat</keyword>
<dbReference type="Pfam" id="PF00057">
    <property type="entry name" value="Ldl_recept_a"/>
    <property type="match status" value="1"/>
</dbReference>
<feature type="transmembrane region" description="Helical" evidence="10">
    <location>
        <begin position="336"/>
        <end position="357"/>
    </location>
</feature>
<accession>A0A8B9JBB6</accession>
<dbReference type="PANTHER" id="PTHR24372:SF80">
    <property type="entry name" value="FI21465P1-RELATED"/>
    <property type="match status" value="1"/>
</dbReference>
<evidence type="ECO:0000256" key="6">
    <source>
        <dbReference type="ARBA" id="ARBA00023157"/>
    </source>
</evidence>
<keyword evidence="5" id="KW-0297">G-protein coupled receptor</keyword>
<dbReference type="InterPro" id="IPR001611">
    <property type="entry name" value="Leu-rich_rpt"/>
</dbReference>
<dbReference type="PROSITE" id="PS50068">
    <property type="entry name" value="LDLRA_2"/>
    <property type="match status" value="1"/>
</dbReference>
<dbReference type="GO" id="GO:0008528">
    <property type="term" value="F:G protein-coupled peptide receptor activity"/>
    <property type="evidence" value="ECO:0007669"/>
    <property type="project" value="TreeGrafter"/>
</dbReference>
<dbReference type="PROSITE" id="PS51450">
    <property type="entry name" value="LRR"/>
    <property type="match status" value="1"/>
</dbReference>
<dbReference type="FunFam" id="4.10.400.10:FF:000014">
    <property type="entry name" value="Relaxin family peptide receptor 1"/>
    <property type="match status" value="1"/>
</dbReference>
<dbReference type="SUPFAM" id="SSF52058">
    <property type="entry name" value="L domain-like"/>
    <property type="match status" value="1"/>
</dbReference>
<dbReference type="GO" id="GO:0007189">
    <property type="term" value="P:adenylate cyclase-activating G protein-coupled receptor signaling pathway"/>
    <property type="evidence" value="ECO:0007669"/>
    <property type="project" value="TreeGrafter"/>
</dbReference>
<comment type="subcellular location">
    <subcellularLocation>
        <location evidence="1">Cell membrane</location>
        <topology evidence="1">Multi-pass membrane protein</topology>
    </subcellularLocation>
</comment>
<dbReference type="Gene3D" id="3.80.10.10">
    <property type="entry name" value="Ribonuclease Inhibitor"/>
    <property type="match status" value="2"/>
</dbReference>
<evidence type="ECO:0000256" key="4">
    <source>
        <dbReference type="ARBA" id="ARBA00022737"/>
    </source>
</evidence>
<evidence type="ECO:0000256" key="3">
    <source>
        <dbReference type="ARBA" id="ARBA00022614"/>
    </source>
</evidence>
<dbReference type="PROSITE" id="PS01209">
    <property type="entry name" value="LDLRA_1"/>
    <property type="match status" value="1"/>
</dbReference>
<dbReference type="AlphaFoldDB" id="A0A8B9JBB6"/>
<evidence type="ECO:0000256" key="2">
    <source>
        <dbReference type="ARBA" id="ARBA00022475"/>
    </source>
</evidence>
<dbReference type="PANTHER" id="PTHR24372">
    <property type="entry name" value="GLYCOPROTEIN HORMONE RECEPTOR"/>
    <property type="match status" value="1"/>
</dbReference>
<sequence>MPYAIRKKNTLRYISCSPNSLYICNLIVCVCVSAAGLDSLQSVSEGCTLGQFPCGNLSVCLPQVLHCNGIEDCPNGADEEHCGDNSGWADFFDRTIKRSFPVELSTDCSNTEIKNSPQGSLWMTPFLLCSPCRSLKSNEIRVLPEEAFIKYTELQRLFLQDNCINSVSNQAFRGLFKLLVKLSKSNKSITYAGQYLTKDLNSNIILDDNPLKTITVNTFTGLKSELDPPYCFFTVNGSTVKYDNLTDLCPAVVLRSLRANQITVLLENTFHGLRVLGELDLSSNQITELPVSIFNDLQKPVEYFKKFQYCSYAPHVRKCKPNTDGISSFEDLLASVILRVSVWVMAFITCFGNLFVIGMRTLIRAENNLHAFCIKVLCCEYQRTTPILPRSGLIFLIFQFLSTLPSLSDTPSFITNT</sequence>
<evidence type="ECO:0000256" key="8">
    <source>
        <dbReference type="ARBA" id="ARBA00023224"/>
    </source>
</evidence>
<proteinExistence type="predicted"/>
<dbReference type="InterPro" id="IPR036055">
    <property type="entry name" value="LDL_receptor-like_sf"/>
</dbReference>
<comment type="caution">
    <text evidence="9">Lacks conserved residue(s) required for the propagation of feature annotation.</text>
</comment>
<protein>
    <submittedName>
        <fullName evidence="11">Relaxin family peptide receptor 2b</fullName>
    </submittedName>
</protein>
<dbReference type="InterPro" id="IPR003591">
    <property type="entry name" value="Leu-rich_rpt_typical-subtyp"/>
</dbReference>
<evidence type="ECO:0000256" key="5">
    <source>
        <dbReference type="ARBA" id="ARBA00023040"/>
    </source>
</evidence>
<dbReference type="SMART" id="SM00192">
    <property type="entry name" value="LDLa"/>
    <property type="match status" value="1"/>
</dbReference>
<keyword evidence="4" id="KW-0677">Repeat</keyword>
<feature type="transmembrane region" description="Helical" evidence="10">
    <location>
        <begin position="20"/>
        <end position="37"/>
    </location>
</feature>
<keyword evidence="8" id="KW-0807">Transducer</keyword>
<dbReference type="InterPro" id="IPR023415">
    <property type="entry name" value="LDLR_class-A_CS"/>
</dbReference>
<dbReference type="Proteomes" id="UP000694621">
    <property type="component" value="Unplaced"/>
</dbReference>
<evidence type="ECO:0000256" key="9">
    <source>
        <dbReference type="PROSITE-ProRule" id="PRU00124"/>
    </source>
</evidence>
<dbReference type="Ensembl" id="ENSAMXT00005017148.1">
    <property type="protein sequence ID" value="ENSAMXP00005015526.1"/>
    <property type="gene ID" value="ENSAMXG00005008162.1"/>
</dbReference>
<evidence type="ECO:0000256" key="10">
    <source>
        <dbReference type="SAM" id="Phobius"/>
    </source>
</evidence>
<dbReference type="Gene3D" id="4.10.400.10">
    <property type="entry name" value="Low-density Lipoprotein Receptor"/>
    <property type="match status" value="1"/>
</dbReference>
<name>A0A8B9JBB6_ASTMX</name>